<protein>
    <submittedName>
        <fullName evidence="1">Uncharacterized protein</fullName>
    </submittedName>
</protein>
<evidence type="ECO:0000313" key="2">
    <source>
        <dbReference type="Proteomes" id="UP001227268"/>
    </source>
</evidence>
<dbReference type="EMBL" id="JASBWT010000029">
    <property type="protein sequence ID" value="KAJ9093727.1"/>
    <property type="molecule type" value="Genomic_DNA"/>
</dbReference>
<gene>
    <name evidence="1" type="ORF">QFC21_006323</name>
</gene>
<reference evidence="1" key="1">
    <citation type="submission" date="2023-04" db="EMBL/GenBank/DDBJ databases">
        <title>Draft Genome sequencing of Naganishia species isolated from polar environments using Oxford Nanopore Technology.</title>
        <authorList>
            <person name="Leo P."/>
            <person name="Venkateswaran K."/>
        </authorList>
    </citation>
    <scope>NUCLEOTIDE SEQUENCE</scope>
    <source>
        <strain evidence="1">MNA-CCFEE 5423</strain>
    </source>
</reference>
<keyword evidence="2" id="KW-1185">Reference proteome</keyword>
<dbReference type="Proteomes" id="UP001227268">
    <property type="component" value="Unassembled WGS sequence"/>
</dbReference>
<accession>A0ACC2V3A6</accession>
<organism evidence="1 2">
    <name type="scientific">Naganishia friedmannii</name>
    <dbReference type="NCBI Taxonomy" id="89922"/>
    <lineage>
        <taxon>Eukaryota</taxon>
        <taxon>Fungi</taxon>
        <taxon>Dikarya</taxon>
        <taxon>Basidiomycota</taxon>
        <taxon>Agaricomycotina</taxon>
        <taxon>Tremellomycetes</taxon>
        <taxon>Filobasidiales</taxon>
        <taxon>Filobasidiaceae</taxon>
        <taxon>Naganishia</taxon>
    </lineage>
</organism>
<name>A0ACC2V3A6_9TREE</name>
<proteinExistence type="predicted"/>
<evidence type="ECO:0000313" key="1">
    <source>
        <dbReference type="EMBL" id="KAJ9093727.1"/>
    </source>
</evidence>
<sequence>MDPKPSSPPVPHSEPSTTHTDDHDALQLTPDLIVNIAAVPVDSCPPQEAAAALKPTSPRGVCIIAITMTAQMIDNMFSVTIALPTIANDLGIRREQYLWILSAGLGAAATVPSAIGTLGNSFKGVHVNTGMAWYGAGGSVGWGPFVMYMILLAQDVLGFSALQTGIRLIPFGGFGFVVTVSVGILLRWFNVKTLVVGGLLVSVISNVPLGIIHPSTNFWAVGNSLGLAICSIPQDVVYKRHSQANHAQQDLATAELNRLAKSLAAGLWTAMALAGVGVLFALVGIRRGVRPGRAIMEEEGEVGLQVREEKV</sequence>
<comment type="caution">
    <text evidence="1">The sequence shown here is derived from an EMBL/GenBank/DDBJ whole genome shotgun (WGS) entry which is preliminary data.</text>
</comment>